<dbReference type="AlphaFoldDB" id="A0A4R6QG40"/>
<dbReference type="EMBL" id="SNXR01000011">
    <property type="protein sequence ID" value="TDP60923.1"/>
    <property type="molecule type" value="Genomic_DNA"/>
</dbReference>
<protein>
    <submittedName>
        <fullName evidence="2">Uncharacterized protein</fullName>
    </submittedName>
</protein>
<reference evidence="2 3" key="1">
    <citation type="submission" date="2019-03" db="EMBL/GenBank/DDBJ databases">
        <title>Genomic Encyclopedia of Archaeal and Bacterial Type Strains, Phase II (KMG-II): from individual species to whole genera.</title>
        <authorList>
            <person name="Goeker M."/>
        </authorList>
    </citation>
    <scope>NUCLEOTIDE SEQUENCE [LARGE SCALE GENOMIC DNA]</scope>
    <source>
        <strain evidence="2 3">DSM 25687</strain>
    </source>
</reference>
<feature type="chain" id="PRO_5020614072" evidence="1">
    <location>
        <begin position="22"/>
        <end position="129"/>
    </location>
</feature>
<organism evidence="2 3">
    <name type="scientific">Flavobacterium dankookense</name>
    <dbReference type="NCBI Taxonomy" id="706186"/>
    <lineage>
        <taxon>Bacteria</taxon>
        <taxon>Pseudomonadati</taxon>
        <taxon>Bacteroidota</taxon>
        <taxon>Flavobacteriia</taxon>
        <taxon>Flavobacteriales</taxon>
        <taxon>Flavobacteriaceae</taxon>
        <taxon>Flavobacterium</taxon>
    </lineage>
</organism>
<gene>
    <name evidence="2" type="ORF">BC748_0525</name>
</gene>
<proteinExistence type="predicted"/>
<feature type="signal peptide" evidence="1">
    <location>
        <begin position="1"/>
        <end position="21"/>
    </location>
</feature>
<dbReference type="Proteomes" id="UP000295260">
    <property type="component" value="Unassembled WGS sequence"/>
</dbReference>
<evidence type="ECO:0000313" key="3">
    <source>
        <dbReference type="Proteomes" id="UP000295260"/>
    </source>
</evidence>
<evidence type="ECO:0000256" key="1">
    <source>
        <dbReference type="SAM" id="SignalP"/>
    </source>
</evidence>
<dbReference type="RefSeq" id="WP_133531882.1">
    <property type="nucleotide sequence ID" value="NZ_SNXR01000011.1"/>
</dbReference>
<keyword evidence="3" id="KW-1185">Reference proteome</keyword>
<evidence type="ECO:0000313" key="2">
    <source>
        <dbReference type="EMBL" id="TDP60923.1"/>
    </source>
</evidence>
<name>A0A4R6QG40_9FLAO</name>
<dbReference type="OrthoDB" id="799522at2"/>
<keyword evidence="1" id="KW-0732">Signal</keyword>
<comment type="caution">
    <text evidence="2">The sequence shown here is derived from an EMBL/GenBank/DDBJ whole genome shotgun (WGS) entry which is preliminary data.</text>
</comment>
<sequence length="129" mass="14595">MKKSSLLVVGFFVFSSQFLSSQVALDTVFIQNKSKVKSAVVSRYNYYPNLEAYYDKTSGLFLYKANTIWVTASSIPSNYRGYCFRNGLFVVLEDCVDDAPYLFLAKHKLLHPANYSSKPIRPAKVLVAN</sequence>
<accession>A0A4R6QG40</accession>